<feature type="compositionally biased region" description="Gly residues" evidence="1">
    <location>
        <begin position="1"/>
        <end position="35"/>
    </location>
</feature>
<dbReference type="SMART" id="SM00347">
    <property type="entry name" value="HTH_MARR"/>
    <property type="match status" value="1"/>
</dbReference>
<feature type="domain" description="HTH marR-type" evidence="2">
    <location>
        <begin position="70"/>
        <end position="205"/>
    </location>
</feature>
<dbReference type="PROSITE" id="PS50995">
    <property type="entry name" value="HTH_MARR_2"/>
    <property type="match status" value="1"/>
</dbReference>
<evidence type="ECO:0000313" key="3">
    <source>
        <dbReference type="EMBL" id="QES46487.1"/>
    </source>
</evidence>
<dbReference type="GO" id="GO:0006950">
    <property type="term" value="P:response to stress"/>
    <property type="evidence" value="ECO:0007669"/>
    <property type="project" value="TreeGrafter"/>
</dbReference>
<dbReference type="Gene3D" id="1.10.10.10">
    <property type="entry name" value="Winged helix-like DNA-binding domain superfamily/Winged helix DNA-binding domain"/>
    <property type="match status" value="1"/>
</dbReference>
<dbReference type="EMBL" id="CP029191">
    <property type="protein sequence ID" value="QES46487.1"/>
    <property type="molecule type" value="Genomic_DNA"/>
</dbReference>
<proteinExistence type="predicted"/>
<dbReference type="AlphaFoldDB" id="A0A5P2CWX1"/>
<organism evidence="3 4">
    <name type="scientific">Streptomyces venezuelae</name>
    <dbReference type="NCBI Taxonomy" id="54571"/>
    <lineage>
        <taxon>Bacteria</taxon>
        <taxon>Bacillati</taxon>
        <taxon>Actinomycetota</taxon>
        <taxon>Actinomycetes</taxon>
        <taxon>Kitasatosporales</taxon>
        <taxon>Streptomycetaceae</taxon>
        <taxon>Streptomyces</taxon>
    </lineage>
</organism>
<name>A0A5P2CWX1_STRVZ</name>
<dbReference type="InterPro" id="IPR039422">
    <property type="entry name" value="MarR/SlyA-like"/>
</dbReference>
<dbReference type="InterPro" id="IPR036388">
    <property type="entry name" value="WH-like_DNA-bd_sf"/>
</dbReference>
<dbReference type="InterPro" id="IPR036390">
    <property type="entry name" value="WH_DNA-bd_sf"/>
</dbReference>
<evidence type="ECO:0000256" key="1">
    <source>
        <dbReference type="SAM" id="MobiDB-lite"/>
    </source>
</evidence>
<gene>
    <name evidence="3" type="ORF">DEJ49_35805</name>
</gene>
<dbReference type="SUPFAM" id="SSF46785">
    <property type="entry name" value="Winged helix' DNA-binding domain"/>
    <property type="match status" value="1"/>
</dbReference>
<sequence>MGVGVENATGGGAADSGAGSEAGRGAGGDASGAEGGRGDGDREAAGTAAYTARDIATAWERERPGTPATSIGIVTPIWQLAKLFGDDRRRVLARAGVDTATLDLLSVLRRSGAPYTLTTRELGRLSMVTAGAVSQRVARAEREGLVTRRPGEGRPRTVEVTLTEAGHALVEATVDQVLGREADLISGLTAEQQARLTELLGVLLADVQRSLGDERITQVGQF</sequence>
<evidence type="ECO:0000259" key="2">
    <source>
        <dbReference type="PROSITE" id="PS50995"/>
    </source>
</evidence>
<evidence type="ECO:0000313" key="4">
    <source>
        <dbReference type="Proteomes" id="UP000324015"/>
    </source>
</evidence>
<dbReference type="Proteomes" id="UP000324015">
    <property type="component" value="Chromosome"/>
</dbReference>
<accession>A0A5P2CWX1</accession>
<dbReference type="GO" id="GO:0003700">
    <property type="term" value="F:DNA-binding transcription factor activity"/>
    <property type="evidence" value="ECO:0007669"/>
    <property type="project" value="InterPro"/>
</dbReference>
<reference evidence="3 4" key="1">
    <citation type="submission" date="2018-05" db="EMBL/GenBank/DDBJ databases">
        <title>Streptomyces venezuelae.</title>
        <authorList>
            <person name="Kim W."/>
            <person name="Lee N."/>
            <person name="Cho B.-K."/>
        </authorList>
    </citation>
    <scope>NUCLEOTIDE SEQUENCE [LARGE SCALE GENOMIC DNA]</scope>
    <source>
        <strain evidence="3 4">ATCC 14585</strain>
    </source>
</reference>
<feature type="region of interest" description="Disordered" evidence="1">
    <location>
        <begin position="1"/>
        <end position="45"/>
    </location>
</feature>
<dbReference type="PANTHER" id="PTHR33164">
    <property type="entry name" value="TRANSCRIPTIONAL REGULATOR, MARR FAMILY"/>
    <property type="match status" value="1"/>
</dbReference>
<protein>
    <submittedName>
        <fullName evidence="3">MarR family transcriptional regulator</fullName>
    </submittedName>
</protein>
<dbReference type="InterPro" id="IPR000835">
    <property type="entry name" value="HTH_MarR-typ"/>
</dbReference>
<dbReference type="PANTHER" id="PTHR33164:SF104">
    <property type="entry name" value="TRANSCRIPTIONAL REGULATORY PROTEIN"/>
    <property type="match status" value="1"/>
</dbReference>
<dbReference type="Pfam" id="PF12802">
    <property type="entry name" value="MarR_2"/>
    <property type="match status" value="1"/>
</dbReference>